<evidence type="ECO:0000313" key="2">
    <source>
        <dbReference type="EMBL" id="SKB92041.1"/>
    </source>
</evidence>
<dbReference type="SUPFAM" id="SSF54427">
    <property type="entry name" value="NTF2-like"/>
    <property type="match status" value="1"/>
</dbReference>
<evidence type="ECO:0000313" key="3">
    <source>
        <dbReference type="Proteomes" id="UP000189981"/>
    </source>
</evidence>
<dbReference type="OrthoDB" id="792876at2"/>
<dbReference type="Gene3D" id="3.10.450.50">
    <property type="match status" value="1"/>
</dbReference>
<reference evidence="3" key="1">
    <citation type="submission" date="2017-02" db="EMBL/GenBank/DDBJ databases">
        <authorList>
            <person name="Varghese N."/>
            <person name="Submissions S."/>
        </authorList>
    </citation>
    <scope>NUCLEOTIDE SEQUENCE [LARGE SCALE GENOMIC DNA]</scope>
    <source>
        <strain evidence="3">DSM 22385</strain>
    </source>
</reference>
<keyword evidence="3" id="KW-1185">Reference proteome</keyword>
<dbReference type="EMBL" id="FUYR01000006">
    <property type="protein sequence ID" value="SKB92041.1"/>
    <property type="molecule type" value="Genomic_DNA"/>
</dbReference>
<dbReference type="AlphaFoldDB" id="A0A1T5F7F1"/>
<accession>A0A1T5F7F1</accession>
<dbReference type="Pfam" id="PF12893">
    <property type="entry name" value="Lumazine_bd_2"/>
    <property type="match status" value="1"/>
</dbReference>
<evidence type="ECO:0000256" key="1">
    <source>
        <dbReference type="SAM" id="SignalP"/>
    </source>
</evidence>
<feature type="signal peptide" evidence="1">
    <location>
        <begin position="1"/>
        <end position="22"/>
    </location>
</feature>
<name>A0A1T5F7F1_9SPHI</name>
<dbReference type="InterPro" id="IPR039437">
    <property type="entry name" value="FrzH/put_lumazine-bd"/>
</dbReference>
<dbReference type="InterPro" id="IPR032710">
    <property type="entry name" value="NTF2-like_dom_sf"/>
</dbReference>
<feature type="chain" id="PRO_5012414095" evidence="1">
    <location>
        <begin position="23"/>
        <end position="151"/>
    </location>
</feature>
<proteinExistence type="predicted"/>
<protein>
    <submittedName>
        <fullName evidence="2">Putative lumazine-binding</fullName>
    </submittedName>
</protein>
<dbReference type="RefSeq" id="WP_079703976.1">
    <property type="nucleotide sequence ID" value="NZ_FUYR01000006.1"/>
</dbReference>
<keyword evidence="1" id="KW-0732">Signal</keyword>
<sequence>MKLKSFLLCTVLGAVLTTATFANTPPSAEAKNVLDAYAESHVNTDASKLEKILSYDALMKFSKGSEVMSQGQAAIIKLMRQNQGIKQNCSTVVDVLASSDAMVLAKVNFVYEGFVIENYLTLELDRNQNWKITRINKFYTEAGSPKVLTQE</sequence>
<gene>
    <name evidence="2" type="ORF">SAMN05661099_3474</name>
</gene>
<dbReference type="Proteomes" id="UP000189981">
    <property type="component" value="Unassembled WGS sequence"/>
</dbReference>
<organism evidence="2 3">
    <name type="scientific">Daejeonella lutea</name>
    <dbReference type="NCBI Taxonomy" id="572036"/>
    <lineage>
        <taxon>Bacteria</taxon>
        <taxon>Pseudomonadati</taxon>
        <taxon>Bacteroidota</taxon>
        <taxon>Sphingobacteriia</taxon>
        <taxon>Sphingobacteriales</taxon>
        <taxon>Sphingobacteriaceae</taxon>
        <taxon>Daejeonella</taxon>
    </lineage>
</organism>